<protein>
    <submittedName>
        <fullName evidence="4">Methionine synthase II (Cobalamin-independent)</fullName>
    </submittedName>
</protein>
<dbReference type="PANTHER" id="PTHR30519">
    <property type="entry name" value="5-METHYLTETRAHYDROPTEROYLTRIGLUTAMATE--HOMOCYSTEINE METHYLTRANSFERASE"/>
    <property type="match status" value="1"/>
</dbReference>
<name>A0A846S298_9MICO</name>
<keyword evidence="5" id="KW-1185">Reference proteome</keyword>
<dbReference type="AlphaFoldDB" id="A0A846S298"/>
<proteinExistence type="predicted"/>
<dbReference type="GO" id="GO:0003871">
    <property type="term" value="F:5-methyltetrahydropteroyltriglutamate-homocysteine S-methyltransferase activity"/>
    <property type="evidence" value="ECO:0007669"/>
    <property type="project" value="InterPro"/>
</dbReference>
<organism evidence="4 5">
    <name type="scientific">Brevibacterium marinum</name>
    <dbReference type="NCBI Taxonomy" id="418643"/>
    <lineage>
        <taxon>Bacteria</taxon>
        <taxon>Bacillati</taxon>
        <taxon>Actinomycetota</taxon>
        <taxon>Actinomycetes</taxon>
        <taxon>Micrococcales</taxon>
        <taxon>Brevibacteriaceae</taxon>
        <taxon>Brevibacterium</taxon>
    </lineage>
</organism>
<accession>A0A846S298</accession>
<evidence type="ECO:0000256" key="2">
    <source>
        <dbReference type="SAM" id="MobiDB-lite"/>
    </source>
</evidence>
<dbReference type="Gene3D" id="3.20.20.210">
    <property type="match status" value="1"/>
</dbReference>
<comment type="caution">
    <text evidence="4">The sequence shown here is derived from an EMBL/GenBank/DDBJ whole genome shotgun (WGS) entry which is preliminary data.</text>
</comment>
<dbReference type="InterPro" id="IPR013215">
    <property type="entry name" value="Cbl-indep_Met_Synth_N"/>
</dbReference>
<dbReference type="GO" id="GO:0008270">
    <property type="term" value="F:zinc ion binding"/>
    <property type="evidence" value="ECO:0007669"/>
    <property type="project" value="InterPro"/>
</dbReference>
<evidence type="ECO:0000313" key="5">
    <source>
        <dbReference type="Proteomes" id="UP000576792"/>
    </source>
</evidence>
<dbReference type="SUPFAM" id="SSF51726">
    <property type="entry name" value="UROD/MetE-like"/>
    <property type="match status" value="1"/>
</dbReference>
<dbReference type="Pfam" id="PF08267">
    <property type="entry name" value="Meth_synt_1"/>
    <property type="match status" value="1"/>
</dbReference>
<evidence type="ECO:0000256" key="1">
    <source>
        <dbReference type="ARBA" id="ARBA00022737"/>
    </source>
</evidence>
<keyword evidence="1" id="KW-0677">Repeat</keyword>
<feature type="region of interest" description="Disordered" evidence="2">
    <location>
        <begin position="395"/>
        <end position="428"/>
    </location>
</feature>
<sequence>MTCTFPKATITGYPRTGPARELKTALESYWAGRIDSEVFSQSVHTLRLSTYHRLRELGLNEDYAIPASYSHYDHVFDTALTVGLVDSETSGTDFDLDEYFALARGTAQRSPLELTKWFDTNYHYLAPELDDSTRFRAHPQHLLSLVSEARAAGHRIRPVLVGPVTLLALAKTAPGGTTSAFDRLEELTAAYRDVIGVLAAAGVDWVQLDEPALATDFADHTDHQLAEAASRAYATLTGSGIHPQIFVTAPYGSLRAGLPALANSGIDALGVDVSAATRAIDPGYADRIAAEIPASVRLVAGVIDGRNVWADDLRSSLTVLYDLGREPLSVSTSTSLLHVPHTVAAEANLPVDVASWLSFAEEKVTEVEALAMALVDGPKARAEAFARADRAERARAESTRGHSAKMTECAARVSGQRGDGVGPRVTGM</sequence>
<dbReference type="RefSeq" id="WP_167951956.1">
    <property type="nucleotide sequence ID" value="NZ_BAAAPQ010000019.1"/>
</dbReference>
<dbReference type="GO" id="GO:0008652">
    <property type="term" value="P:amino acid biosynthetic process"/>
    <property type="evidence" value="ECO:0007669"/>
    <property type="project" value="InterPro"/>
</dbReference>
<evidence type="ECO:0000313" key="4">
    <source>
        <dbReference type="EMBL" id="NJC58286.1"/>
    </source>
</evidence>
<dbReference type="EMBL" id="JAATJN010000001">
    <property type="protein sequence ID" value="NJC58286.1"/>
    <property type="molecule type" value="Genomic_DNA"/>
</dbReference>
<feature type="domain" description="Cobalamin-independent methionine synthase MetE N-terminal" evidence="3">
    <location>
        <begin position="8"/>
        <end position="323"/>
    </location>
</feature>
<evidence type="ECO:0000259" key="3">
    <source>
        <dbReference type="Pfam" id="PF08267"/>
    </source>
</evidence>
<gene>
    <name evidence="4" type="ORF">BKA07_003321</name>
</gene>
<dbReference type="InterPro" id="IPR038071">
    <property type="entry name" value="UROD/MetE-like_sf"/>
</dbReference>
<dbReference type="Proteomes" id="UP000576792">
    <property type="component" value="Unassembled WGS sequence"/>
</dbReference>
<reference evidence="4 5" key="1">
    <citation type="submission" date="2020-03" db="EMBL/GenBank/DDBJ databases">
        <title>Sequencing the genomes of 1000 actinobacteria strains.</title>
        <authorList>
            <person name="Klenk H.-P."/>
        </authorList>
    </citation>
    <scope>NUCLEOTIDE SEQUENCE [LARGE SCALE GENOMIC DNA]</scope>
    <source>
        <strain evidence="4 5">DSM 18964</strain>
    </source>
</reference>